<evidence type="ECO:0000313" key="2">
    <source>
        <dbReference type="EMBL" id="KAJ1158461.1"/>
    </source>
</evidence>
<gene>
    <name evidence="2" type="ORF">NDU88_011149</name>
</gene>
<dbReference type="Proteomes" id="UP001066276">
    <property type="component" value="Chromosome 5"/>
</dbReference>
<reference evidence="2" key="1">
    <citation type="journal article" date="2022" name="bioRxiv">
        <title>Sequencing and chromosome-scale assembly of the giantPleurodeles waltlgenome.</title>
        <authorList>
            <person name="Brown T."/>
            <person name="Elewa A."/>
            <person name="Iarovenko S."/>
            <person name="Subramanian E."/>
            <person name="Araus A.J."/>
            <person name="Petzold A."/>
            <person name="Susuki M."/>
            <person name="Suzuki K.-i.T."/>
            <person name="Hayashi T."/>
            <person name="Toyoda A."/>
            <person name="Oliveira C."/>
            <person name="Osipova E."/>
            <person name="Leigh N.D."/>
            <person name="Simon A."/>
            <person name="Yun M.H."/>
        </authorList>
    </citation>
    <scope>NUCLEOTIDE SEQUENCE</scope>
    <source>
        <strain evidence="2">20211129_DDA</strain>
        <tissue evidence="2">Liver</tissue>
    </source>
</reference>
<feature type="compositionally biased region" description="Basic and acidic residues" evidence="1">
    <location>
        <begin position="1"/>
        <end position="14"/>
    </location>
</feature>
<organism evidence="2 3">
    <name type="scientific">Pleurodeles waltl</name>
    <name type="common">Iberian ribbed newt</name>
    <dbReference type="NCBI Taxonomy" id="8319"/>
    <lineage>
        <taxon>Eukaryota</taxon>
        <taxon>Metazoa</taxon>
        <taxon>Chordata</taxon>
        <taxon>Craniata</taxon>
        <taxon>Vertebrata</taxon>
        <taxon>Euteleostomi</taxon>
        <taxon>Amphibia</taxon>
        <taxon>Batrachia</taxon>
        <taxon>Caudata</taxon>
        <taxon>Salamandroidea</taxon>
        <taxon>Salamandridae</taxon>
        <taxon>Pleurodelinae</taxon>
        <taxon>Pleurodeles</taxon>
    </lineage>
</organism>
<keyword evidence="3" id="KW-1185">Reference proteome</keyword>
<protein>
    <submittedName>
        <fullName evidence="2">Uncharacterized protein</fullName>
    </submittedName>
</protein>
<evidence type="ECO:0000313" key="3">
    <source>
        <dbReference type="Proteomes" id="UP001066276"/>
    </source>
</evidence>
<evidence type="ECO:0000256" key="1">
    <source>
        <dbReference type="SAM" id="MobiDB-lite"/>
    </source>
</evidence>
<dbReference type="AlphaFoldDB" id="A0AAV7S0Y4"/>
<name>A0AAV7S0Y4_PLEWA</name>
<comment type="caution">
    <text evidence="2">The sequence shown here is derived from an EMBL/GenBank/DDBJ whole genome shotgun (WGS) entry which is preliminary data.</text>
</comment>
<feature type="region of interest" description="Disordered" evidence="1">
    <location>
        <begin position="1"/>
        <end position="23"/>
    </location>
</feature>
<accession>A0AAV7S0Y4</accession>
<sequence>MEAREAASAHEPNTKRHGARATYRSGDVTRLQVRLRGPPCARASPVGIFTVLLVQRTGQVTSPDCKCGADVRDIGSNRAFCEKCNHAEMFWEGMRLHFTK</sequence>
<dbReference type="EMBL" id="JANPWB010000009">
    <property type="protein sequence ID" value="KAJ1158461.1"/>
    <property type="molecule type" value="Genomic_DNA"/>
</dbReference>
<proteinExistence type="predicted"/>